<evidence type="ECO:0000259" key="2">
    <source>
        <dbReference type="Pfam" id="PF22664"/>
    </source>
</evidence>
<accession>A0A2T3A268</accession>
<organism evidence="3 4">
    <name type="scientific">Coniella lustricola</name>
    <dbReference type="NCBI Taxonomy" id="2025994"/>
    <lineage>
        <taxon>Eukaryota</taxon>
        <taxon>Fungi</taxon>
        <taxon>Dikarya</taxon>
        <taxon>Ascomycota</taxon>
        <taxon>Pezizomycotina</taxon>
        <taxon>Sordariomycetes</taxon>
        <taxon>Sordariomycetidae</taxon>
        <taxon>Diaporthales</taxon>
        <taxon>Schizoparmaceae</taxon>
        <taxon>Coniella</taxon>
    </lineage>
</organism>
<dbReference type="STRING" id="2025994.A0A2T3A268"/>
<keyword evidence="4" id="KW-1185">Reference proteome</keyword>
<dbReference type="AlphaFoldDB" id="A0A2T3A268"/>
<sequence>MVSNKSEDIANDYDNLDRYQDVLGQLCMLQVYSHVLYFFPMPEGVTPQQIVQSLETAVSKVRREIPWMGARIINEGRREGSSGIYKVVPCPQQPRQAVDVGFLLNNEAVADYDEFRRLQAPQSITPTAMLIPVPAFPQRMEVDSDDQPAHVVRVQVNFIPRGVIIDFAIAHNVADAGGHFGLVKLIACAMRGEEFPRPMIEAANKDRRNVITLLHPDEPLLDHSRHYRRCLSIKAPLAPEAPSDPARYHVFRFSPANMAKIKAIATQPGGFDPDLPFISTDDALCAFIWKHFISARSKRHSPCTRSRFGRQMDGRKLVGLSPDYMGEMAHNMEAVLTFKELTQSPLSTIASHLRKCLNQANTLYHLRSFATFIDREPDKSTITYAGEFNPNTDVGCSSIRGLQGVFPNFGKFLGTPEFIRRPPSIPFPSTVVLFPGSPLGDCDAVACLTDEDFKVLNACSDWTEHVEHIG</sequence>
<evidence type="ECO:0000313" key="3">
    <source>
        <dbReference type="EMBL" id="PSR81489.1"/>
    </source>
</evidence>
<dbReference type="OrthoDB" id="1862401at2759"/>
<dbReference type="Gene3D" id="3.30.559.10">
    <property type="entry name" value="Chloramphenicol acetyltransferase-like domain"/>
    <property type="match status" value="2"/>
</dbReference>
<name>A0A2T3A268_9PEZI</name>
<evidence type="ECO:0000256" key="1">
    <source>
        <dbReference type="ARBA" id="ARBA00022679"/>
    </source>
</evidence>
<reference evidence="3 4" key="1">
    <citation type="journal article" date="2018" name="Mycol. Prog.">
        <title>Coniella lustricola, a new species from submerged detritus.</title>
        <authorList>
            <person name="Raudabaugh D.B."/>
            <person name="Iturriaga T."/>
            <person name="Carver A."/>
            <person name="Mondo S."/>
            <person name="Pangilinan J."/>
            <person name="Lipzen A."/>
            <person name="He G."/>
            <person name="Amirebrahimi M."/>
            <person name="Grigoriev I.V."/>
            <person name="Miller A.N."/>
        </authorList>
    </citation>
    <scope>NUCLEOTIDE SEQUENCE [LARGE SCALE GENOMIC DNA]</scope>
    <source>
        <strain evidence="3 4">B22-T-1</strain>
    </source>
</reference>
<dbReference type="EMBL" id="KZ678501">
    <property type="protein sequence ID" value="PSR81489.1"/>
    <property type="molecule type" value="Genomic_DNA"/>
</dbReference>
<dbReference type="PANTHER" id="PTHR31896">
    <property type="entry name" value="FAMILY REGULATORY PROTEIN, PUTATIVE (AFU_ORTHOLOGUE AFUA_3G14730)-RELATED"/>
    <property type="match status" value="1"/>
</dbReference>
<dbReference type="InterPro" id="IPR051283">
    <property type="entry name" value="Sec_Metabolite_Acyltrans"/>
</dbReference>
<dbReference type="GO" id="GO:0016740">
    <property type="term" value="F:transferase activity"/>
    <property type="evidence" value="ECO:0007669"/>
    <property type="project" value="UniProtKB-KW"/>
</dbReference>
<protein>
    <recommendedName>
        <fullName evidence="2">Trichothecene 3-O-acetyltransferase-like N-terminal domain-containing protein</fullName>
    </recommendedName>
</protein>
<dbReference type="InterPro" id="IPR054710">
    <property type="entry name" value="Tri101-like_N"/>
</dbReference>
<dbReference type="PANTHER" id="PTHR31896:SF64">
    <property type="entry name" value="TRICHOTHECENE 3-O-ACETYLTRANSFERASE"/>
    <property type="match status" value="1"/>
</dbReference>
<gene>
    <name evidence="3" type="ORF">BD289DRAFT_439022</name>
</gene>
<proteinExistence type="predicted"/>
<keyword evidence="1" id="KW-0808">Transferase</keyword>
<dbReference type="Proteomes" id="UP000241462">
    <property type="component" value="Unassembled WGS sequence"/>
</dbReference>
<dbReference type="InParanoid" id="A0A2T3A268"/>
<dbReference type="InterPro" id="IPR023213">
    <property type="entry name" value="CAT-like_dom_sf"/>
</dbReference>
<evidence type="ECO:0000313" key="4">
    <source>
        <dbReference type="Proteomes" id="UP000241462"/>
    </source>
</evidence>
<dbReference type="Pfam" id="PF22664">
    <property type="entry name" value="TRI-like_N"/>
    <property type="match status" value="1"/>
</dbReference>
<feature type="domain" description="Trichothecene 3-O-acetyltransferase-like N-terminal" evidence="2">
    <location>
        <begin position="31"/>
        <end position="187"/>
    </location>
</feature>